<organism evidence="1 2">
    <name type="scientific">Aeromonas bivalvium</name>
    <dbReference type="NCBI Taxonomy" id="440079"/>
    <lineage>
        <taxon>Bacteria</taxon>
        <taxon>Pseudomonadati</taxon>
        <taxon>Pseudomonadota</taxon>
        <taxon>Gammaproteobacteria</taxon>
        <taxon>Aeromonadales</taxon>
        <taxon>Aeromonadaceae</taxon>
        <taxon>Aeromonas</taxon>
    </lineage>
</organism>
<dbReference type="EMBL" id="JBGXBU010000004">
    <property type="protein sequence ID" value="MFM4893477.1"/>
    <property type="molecule type" value="Genomic_DNA"/>
</dbReference>
<keyword evidence="1" id="KW-0328">Glycosyltransferase</keyword>
<dbReference type="RefSeq" id="WP_408790234.1">
    <property type="nucleotide sequence ID" value="NZ_JBGXBU010000004.1"/>
</dbReference>
<protein>
    <submittedName>
        <fullName evidence="1">Glycosyltransferase</fullName>
        <ecNumber evidence="1">2.4.-.-</ecNumber>
    </submittedName>
</protein>
<name>A0ABW9GQN7_9GAMM</name>
<keyword evidence="1" id="KW-0808">Transferase</keyword>
<dbReference type="SUPFAM" id="SSF53756">
    <property type="entry name" value="UDP-Glycosyltransferase/glycogen phosphorylase"/>
    <property type="match status" value="1"/>
</dbReference>
<dbReference type="GO" id="GO:0016757">
    <property type="term" value="F:glycosyltransferase activity"/>
    <property type="evidence" value="ECO:0007669"/>
    <property type="project" value="UniProtKB-KW"/>
</dbReference>
<sequence>MNKIKDRLKKNSLVLSVYELIFQRPIRNVFNKKNSKKALLSYSTYHFKKSNYKAHSNYQESVAVAEIMDSLGFNVDVVNNNRDTRLSLDDYDVIIGEGIPLYQCIVKNTQGKKVYYATGSHPWQCTQASLHRLSEFAKRYKSVPLKSTRVQDFRWGIAASCADSVICIGNEQTKQSFLDNGVSQIDLIRPSFHQGSIPYTRTLDDIASARKTALWFGSYGLLHKGLDIAIEAFRCRPDWTLHVCGYTNAEQELLQCLDVPENVIIHGFLNVESDFFSELAARCLYVILPSCSEGIATSVITAMGRGAMIPIVTKECGVDINDFGININALNCDGVLDSLMFCDSISDSELLARSIAAYNNANTMYTFDAYKRDMMSILTKLI</sequence>
<dbReference type="Proteomes" id="UP001630969">
    <property type="component" value="Unassembled WGS sequence"/>
</dbReference>
<evidence type="ECO:0000313" key="1">
    <source>
        <dbReference type="EMBL" id="MFM4893477.1"/>
    </source>
</evidence>
<keyword evidence="2" id="KW-1185">Reference proteome</keyword>
<gene>
    <name evidence="1" type="ORF">ACEUDJ_11450</name>
</gene>
<comment type="caution">
    <text evidence="1">The sequence shown here is derived from an EMBL/GenBank/DDBJ whole genome shotgun (WGS) entry which is preliminary data.</text>
</comment>
<dbReference type="GeneID" id="97220723"/>
<reference evidence="1 2" key="1">
    <citation type="submission" date="2024-09" db="EMBL/GenBank/DDBJ databases">
        <title>Aeromonas strains Genome sequencing and assembly.</title>
        <authorList>
            <person name="Hu X."/>
            <person name="Tang B."/>
        </authorList>
    </citation>
    <scope>NUCLEOTIDE SEQUENCE [LARGE SCALE GENOMIC DNA]</scope>
    <source>
        <strain evidence="1 2">NB23SCDHY001</strain>
    </source>
</reference>
<evidence type="ECO:0000313" key="2">
    <source>
        <dbReference type="Proteomes" id="UP001630969"/>
    </source>
</evidence>
<proteinExistence type="predicted"/>
<dbReference type="Pfam" id="PF13692">
    <property type="entry name" value="Glyco_trans_1_4"/>
    <property type="match status" value="1"/>
</dbReference>
<dbReference type="EC" id="2.4.-.-" evidence="1"/>
<dbReference type="Gene3D" id="3.40.50.2000">
    <property type="entry name" value="Glycogen Phosphorylase B"/>
    <property type="match status" value="1"/>
</dbReference>
<accession>A0ABW9GQN7</accession>